<name>A0A4V1INA1_9GAMM</name>
<dbReference type="PANTHER" id="PTHR43639">
    <property type="entry name" value="OXIDOREDUCTASE, SHORT-CHAIN DEHYDROGENASE/REDUCTASE FAMILY (AFU_ORTHOLOGUE AFUA_5G02870)"/>
    <property type="match status" value="1"/>
</dbReference>
<dbReference type="InterPro" id="IPR020904">
    <property type="entry name" value="Sc_DH/Rdtase_CS"/>
</dbReference>
<dbReference type="AlphaFoldDB" id="A0A4V1INA1"/>
<evidence type="ECO:0000313" key="13">
    <source>
        <dbReference type="Proteomes" id="UP000257039"/>
    </source>
</evidence>
<comment type="caution">
    <text evidence="12">The sequence shown here is derived from an EMBL/GenBank/DDBJ whole genome shotgun (WGS) entry which is preliminary data.</text>
</comment>
<comment type="catalytic activity">
    <reaction evidence="10">
        <text>(6S)-5,6,7,8-tetrahydrofolate + NADP(+) = 7,8-dihydrofolate + NADPH + H(+)</text>
        <dbReference type="Rhea" id="RHEA:15009"/>
        <dbReference type="ChEBI" id="CHEBI:15378"/>
        <dbReference type="ChEBI" id="CHEBI:57451"/>
        <dbReference type="ChEBI" id="CHEBI:57453"/>
        <dbReference type="ChEBI" id="CHEBI:57783"/>
        <dbReference type="ChEBI" id="CHEBI:58349"/>
        <dbReference type="EC" id="1.5.1.3"/>
    </reaction>
</comment>
<protein>
    <recommendedName>
        <fullName evidence="8">Dihydromonapterin reductase</fullName>
        <ecNumber evidence="1">1.5.1.3</ecNumber>
        <ecNumber evidence="7">1.5.1.50</ecNumber>
    </recommendedName>
    <alternativeName>
        <fullName evidence="9">Dihydrofolate reductase</fullName>
    </alternativeName>
</protein>
<keyword evidence="13" id="KW-1185">Reference proteome</keyword>
<dbReference type="GO" id="GO:0006730">
    <property type="term" value="P:one-carbon metabolic process"/>
    <property type="evidence" value="ECO:0007669"/>
    <property type="project" value="UniProtKB-KW"/>
</dbReference>
<sequence>MLKVSKSPIVITGGAQRIGFHCALRLAEIGQPVVISYRTPRDTLEKLDKAGVSCIAADFSQPEGVEAFARTLNQRFDKIRAIIHNASSWHTESEGIDPADLMQRMTQIHMVTPYLINRLCHKLLVANKPEAADIIHITDCVVEKGSYSHIAYSASKAGMDNMTRSFAKNYAPDIKVNAVAPALIMFNEGDTPDYQQHALNKSLLKIEPGPEVVFETLCFLLNSSYITGRTIGLDGGRHIK</sequence>
<dbReference type="PANTHER" id="PTHR43639:SF6">
    <property type="entry name" value="DIHYDROMONAPTERIN REDUCTASE"/>
    <property type="match status" value="1"/>
</dbReference>
<evidence type="ECO:0000256" key="5">
    <source>
        <dbReference type="ARBA" id="ARBA00037508"/>
    </source>
</evidence>
<comment type="catalytic activity">
    <reaction evidence="11">
        <text>7,8-dihydromonapterin + NADPH + H(+) = 5,6,7,8-tetrahydromonapterin + NADP(+)</text>
        <dbReference type="Rhea" id="RHEA:34847"/>
        <dbReference type="ChEBI" id="CHEBI:15378"/>
        <dbReference type="ChEBI" id="CHEBI:57783"/>
        <dbReference type="ChEBI" id="CHEBI:58349"/>
        <dbReference type="ChEBI" id="CHEBI:71175"/>
        <dbReference type="ChEBI" id="CHEBI:71177"/>
        <dbReference type="EC" id="1.5.1.50"/>
    </reaction>
</comment>
<dbReference type="InterPro" id="IPR002347">
    <property type="entry name" value="SDR_fam"/>
</dbReference>
<dbReference type="NCBIfam" id="NF005066">
    <property type="entry name" value="PRK06483.1"/>
    <property type="match status" value="1"/>
</dbReference>
<evidence type="ECO:0000256" key="7">
    <source>
        <dbReference type="ARBA" id="ARBA00039145"/>
    </source>
</evidence>
<evidence type="ECO:0000256" key="1">
    <source>
        <dbReference type="ARBA" id="ARBA00012856"/>
    </source>
</evidence>
<dbReference type="PRINTS" id="PR00081">
    <property type="entry name" value="GDHRDH"/>
</dbReference>
<organism evidence="12 13">
    <name type="scientific">Zooshikella ganghwensis</name>
    <dbReference type="NCBI Taxonomy" id="202772"/>
    <lineage>
        <taxon>Bacteria</taxon>
        <taxon>Pseudomonadati</taxon>
        <taxon>Pseudomonadota</taxon>
        <taxon>Gammaproteobacteria</taxon>
        <taxon>Oceanospirillales</taxon>
        <taxon>Zooshikellaceae</taxon>
        <taxon>Zooshikella</taxon>
    </lineage>
</organism>
<comment type="function">
    <text evidence="5">Catalyzes the reduction of dihydromonapterin to tetrahydromonapterin. Also has lower activity with dihydrofolate.</text>
</comment>
<dbReference type="GO" id="GO:0004146">
    <property type="term" value="F:dihydrofolate reductase activity"/>
    <property type="evidence" value="ECO:0007669"/>
    <property type="project" value="UniProtKB-EC"/>
</dbReference>
<dbReference type="EC" id="1.5.1.3" evidence="1"/>
<evidence type="ECO:0000256" key="9">
    <source>
        <dbReference type="ARBA" id="ARBA00042299"/>
    </source>
</evidence>
<dbReference type="Pfam" id="PF13561">
    <property type="entry name" value="adh_short_C2"/>
    <property type="match status" value="1"/>
</dbReference>
<evidence type="ECO:0000256" key="2">
    <source>
        <dbReference type="ARBA" id="ARBA00022563"/>
    </source>
</evidence>
<evidence type="ECO:0000256" key="8">
    <source>
        <dbReference type="ARBA" id="ARBA00039631"/>
    </source>
</evidence>
<dbReference type="RefSeq" id="WP_027708467.1">
    <property type="nucleotide sequence ID" value="NZ_JAEVHG010000002.1"/>
</dbReference>
<keyword evidence="4 12" id="KW-0560">Oxidoreductase</keyword>
<dbReference type="PROSITE" id="PS00061">
    <property type="entry name" value="ADH_SHORT"/>
    <property type="match status" value="1"/>
</dbReference>
<dbReference type="Gene3D" id="3.40.50.720">
    <property type="entry name" value="NAD(P)-binding Rossmann-like Domain"/>
    <property type="match status" value="1"/>
</dbReference>
<evidence type="ECO:0000313" key="12">
    <source>
        <dbReference type="EMBL" id="RDH43011.1"/>
    </source>
</evidence>
<gene>
    <name evidence="12" type="ORF">B9G39_05845</name>
</gene>
<dbReference type="SUPFAM" id="SSF51735">
    <property type="entry name" value="NAD(P)-binding Rossmann-fold domains"/>
    <property type="match status" value="1"/>
</dbReference>
<evidence type="ECO:0000256" key="11">
    <source>
        <dbReference type="ARBA" id="ARBA00049376"/>
    </source>
</evidence>
<evidence type="ECO:0000256" key="3">
    <source>
        <dbReference type="ARBA" id="ARBA00022857"/>
    </source>
</evidence>
<keyword evidence="2" id="KW-0554">One-carbon metabolism</keyword>
<dbReference type="Proteomes" id="UP000257039">
    <property type="component" value="Unassembled WGS sequence"/>
</dbReference>
<dbReference type="EC" id="1.5.1.50" evidence="7"/>
<proteinExistence type="inferred from homology"/>
<comment type="similarity">
    <text evidence="6">Belongs to the short-chain dehydrogenases/reductases (SDR) family. FolM subfamily.</text>
</comment>
<evidence type="ECO:0000256" key="4">
    <source>
        <dbReference type="ARBA" id="ARBA00023002"/>
    </source>
</evidence>
<reference evidence="12 13" key="1">
    <citation type="submission" date="2017-04" db="EMBL/GenBank/DDBJ databases">
        <title>Draft genome sequence of Zooshikella ganghwensis VG4 isolated from Red Sea sediments.</title>
        <authorList>
            <person name="Rehman Z."/>
            <person name="Alam I."/>
            <person name="Kamau A."/>
            <person name="Bajic V."/>
            <person name="Leiknes T."/>
        </authorList>
    </citation>
    <scope>NUCLEOTIDE SEQUENCE [LARGE SCALE GENOMIC DNA]</scope>
    <source>
        <strain evidence="12 13">VG4</strain>
    </source>
</reference>
<keyword evidence="3" id="KW-0521">NADP</keyword>
<dbReference type="EMBL" id="NDXW01000001">
    <property type="protein sequence ID" value="RDH43011.1"/>
    <property type="molecule type" value="Genomic_DNA"/>
</dbReference>
<accession>A0A4V1INA1</accession>
<evidence type="ECO:0000256" key="10">
    <source>
        <dbReference type="ARBA" id="ARBA00048873"/>
    </source>
</evidence>
<evidence type="ECO:0000256" key="6">
    <source>
        <dbReference type="ARBA" id="ARBA00038212"/>
    </source>
</evidence>
<dbReference type="InterPro" id="IPR036291">
    <property type="entry name" value="NAD(P)-bd_dom_sf"/>
</dbReference>